<reference evidence="1" key="1">
    <citation type="submission" date="2023-08" db="EMBL/GenBank/DDBJ databases">
        <authorList>
            <person name="Chen Y."/>
            <person name="Shah S."/>
            <person name="Dougan E. K."/>
            <person name="Thang M."/>
            <person name="Chan C."/>
        </authorList>
    </citation>
    <scope>NUCLEOTIDE SEQUENCE</scope>
</reference>
<dbReference type="Proteomes" id="UP001178507">
    <property type="component" value="Unassembled WGS sequence"/>
</dbReference>
<gene>
    <name evidence="1" type="ORF">EVOR1521_LOCUS13330</name>
</gene>
<accession>A0AA36II79</accession>
<keyword evidence="2" id="KW-1185">Reference proteome</keyword>
<sequence>ALWLLSERRWSGPTLLLAPTVKAMSCVSCCSMPRLPPLRSAVHVFHAENERAELGQWGVTSLQNSKTMSVG</sequence>
<comment type="caution">
    <text evidence="1">The sequence shown here is derived from an EMBL/GenBank/DDBJ whole genome shotgun (WGS) entry which is preliminary data.</text>
</comment>
<dbReference type="AlphaFoldDB" id="A0AA36II79"/>
<organism evidence="1 2">
    <name type="scientific">Effrenium voratum</name>
    <dbReference type="NCBI Taxonomy" id="2562239"/>
    <lineage>
        <taxon>Eukaryota</taxon>
        <taxon>Sar</taxon>
        <taxon>Alveolata</taxon>
        <taxon>Dinophyceae</taxon>
        <taxon>Suessiales</taxon>
        <taxon>Symbiodiniaceae</taxon>
        <taxon>Effrenium</taxon>
    </lineage>
</organism>
<evidence type="ECO:0000313" key="1">
    <source>
        <dbReference type="EMBL" id="CAJ1387206.1"/>
    </source>
</evidence>
<name>A0AA36II79_9DINO</name>
<protein>
    <submittedName>
        <fullName evidence="1">Uncharacterized protein</fullName>
    </submittedName>
</protein>
<feature type="non-terminal residue" evidence="1">
    <location>
        <position position="1"/>
    </location>
</feature>
<dbReference type="EMBL" id="CAUJNA010001480">
    <property type="protein sequence ID" value="CAJ1387206.1"/>
    <property type="molecule type" value="Genomic_DNA"/>
</dbReference>
<evidence type="ECO:0000313" key="2">
    <source>
        <dbReference type="Proteomes" id="UP001178507"/>
    </source>
</evidence>
<proteinExistence type="predicted"/>